<dbReference type="AlphaFoldDB" id="A0A383VHF4"/>
<proteinExistence type="predicted"/>
<feature type="compositionally biased region" description="Polar residues" evidence="2">
    <location>
        <begin position="428"/>
        <end position="442"/>
    </location>
</feature>
<evidence type="ECO:0000313" key="4">
    <source>
        <dbReference type="EMBL" id="SZX75926.1"/>
    </source>
</evidence>
<feature type="region of interest" description="Disordered" evidence="2">
    <location>
        <begin position="410"/>
        <end position="442"/>
    </location>
</feature>
<keyword evidence="5" id="KW-1185">Reference proteome</keyword>
<dbReference type="EMBL" id="FNXT01000409">
    <property type="protein sequence ID" value="SZX64363.1"/>
    <property type="molecule type" value="Genomic_DNA"/>
</dbReference>
<protein>
    <submittedName>
        <fullName evidence="3">Uncharacterized protein</fullName>
    </submittedName>
</protein>
<sequence length="576" mass="61126">MKKKCPYKEAIDKQLHQLDQAQAQLQVALEERQLIEERANVLCDLIATQACVQEQLQKHWSWLYGMAPEQVQQQEQEDTPSAADEAQLLHQNQYRQHTCMRLVEAATPQLLQQVLSMTTEDWVCLCRCHFRELAVLLEFVNRPPRMYRDDPVAFEAAASVAACLAAQTDAAAAGQPAPGTPAASVAAAAAAAGVDAAVLTGEPLQQMTSATPAYELQQPTSSMSGSAGEASCATEAAAAAALSSEDDLALPWERDPIRLLVEALCRQGVKFHAALLHHSMALLSAGSMNLETMQHEQPSPHFWRRAVDRLHLSPSQMLHFKVALQEYRRLTRAATAAGLDLVQHTKEFSLSAAAAKYAKQGEPAAAAAAAASAAAAVPAAAAADGSGAAARDKSGGAADAATAKVPAAANGSSGAAFNSTSGMGRTCSGPSSSGADMSVGGSSEQQQGAACAAGAAQHAAAAAAAEDQQHNGDLMQQLDARLQRHWNSFFTNMYLVTTFCTNVLTPYQHAVMWTASYPYMPVLGAMAEALEALPPSGCMPLPPHVQARIDANIEQHTALRSTVIAQQRKELCWWEA</sequence>
<evidence type="ECO:0000256" key="2">
    <source>
        <dbReference type="SAM" id="MobiDB-lite"/>
    </source>
</evidence>
<dbReference type="Proteomes" id="UP000256970">
    <property type="component" value="Unassembled WGS sequence"/>
</dbReference>
<keyword evidence="1" id="KW-0175">Coiled coil</keyword>
<organism evidence="3 5">
    <name type="scientific">Tetradesmus obliquus</name>
    <name type="common">Green alga</name>
    <name type="synonym">Acutodesmus obliquus</name>
    <dbReference type="NCBI Taxonomy" id="3088"/>
    <lineage>
        <taxon>Eukaryota</taxon>
        <taxon>Viridiplantae</taxon>
        <taxon>Chlorophyta</taxon>
        <taxon>core chlorophytes</taxon>
        <taxon>Chlorophyceae</taxon>
        <taxon>CS clade</taxon>
        <taxon>Sphaeropleales</taxon>
        <taxon>Scenedesmaceae</taxon>
        <taxon>Tetradesmus</taxon>
    </lineage>
</organism>
<gene>
    <name evidence="4" type="ORF">BQ4739_LOCUS16296</name>
    <name evidence="3" type="ORF">BQ4739_LOCUS4874</name>
</gene>
<evidence type="ECO:0000256" key="1">
    <source>
        <dbReference type="SAM" id="Coils"/>
    </source>
</evidence>
<dbReference type="EMBL" id="FNXT01001245">
    <property type="protein sequence ID" value="SZX75926.1"/>
    <property type="molecule type" value="Genomic_DNA"/>
</dbReference>
<name>A0A383VHF4_TETOB</name>
<reference evidence="3 5" key="1">
    <citation type="submission" date="2016-10" db="EMBL/GenBank/DDBJ databases">
        <authorList>
            <person name="Cai Z."/>
        </authorList>
    </citation>
    <scope>NUCLEOTIDE SEQUENCE [LARGE SCALE GENOMIC DNA]</scope>
</reference>
<evidence type="ECO:0000313" key="3">
    <source>
        <dbReference type="EMBL" id="SZX64363.1"/>
    </source>
</evidence>
<feature type="compositionally biased region" description="Low complexity" evidence="2">
    <location>
        <begin position="410"/>
        <end position="422"/>
    </location>
</feature>
<evidence type="ECO:0000313" key="5">
    <source>
        <dbReference type="Proteomes" id="UP000256970"/>
    </source>
</evidence>
<accession>A0A383VHF4</accession>
<feature type="coiled-coil region" evidence="1">
    <location>
        <begin position="11"/>
        <end position="38"/>
    </location>
</feature>